<dbReference type="EMBL" id="JAPJDZ010000004">
    <property type="protein sequence ID" value="MDP5134962.1"/>
    <property type="molecule type" value="Genomic_DNA"/>
</dbReference>
<keyword evidence="3" id="KW-1185">Reference proteome</keyword>
<dbReference type="RefSeq" id="WP_305973777.1">
    <property type="nucleotide sequence ID" value="NZ_JAPJDZ010000004.1"/>
</dbReference>
<evidence type="ECO:0000256" key="1">
    <source>
        <dbReference type="SAM" id="Coils"/>
    </source>
</evidence>
<sequence length="369" mass="42008">MSKNNDIASSAPGATERASEHCFDNGLLQAQVKQQADDLQRCYTDLATQARLYRELQVQLQNVNIQMQQALQDNAIQQQVLQHEQAEQKNLLSTIANLESQLTQRFNELTSVTRLYEQHRTELNDVNHNYQLLNEKLVTHESAATLQAQQIETLTQSYAALESSASELSTQLQLFQQKYTAECAKNEQLTVQKFQADKQRYTAEMALSAKRRELHISAGELAQLSKQNAQLVKSNNALQAKLKQMKMSRLYRLTQLPLKLANLVRGNKQRQVVVRNVELIKSSGLFDADWYLSQYSDVKNAGMSPLQHYLLFGGFEGRNPNKDFDSAWYLTNYSDVSEQNINPLLHYIKFGRQEGRITAARGLRAGVKP</sequence>
<evidence type="ECO:0000313" key="3">
    <source>
        <dbReference type="Proteomes" id="UP001231109"/>
    </source>
</evidence>
<protein>
    <submittedName>
        <fullName evidence="2">Uncharacterized protein</fullName>
    </submittedName>
</protein>
<organism evidence="2 3">
    <name type="scientific">Rheinheimera baltica</name>
    <dbReference type="NCBI Taxonomy" id="67576"/>
    <lineage>
        <taxon>Bacteria</taxon>
        <taxon>Pseudomonadati</taxon>
        <taxon>Pseudomonadota</taxon>
        <taxon>Gammaproteobacteria</taxon>
        <taxon>Chromatiales</taxon>
        <taxon>Chromatiaceae</taxon>
        <taxon>Rheinheimera</taxon>
    </lineage>
</organism>
<proteinExistence type="predicted"/>
<dbReference type="Proteomes" id="UP001231109">
    <property type="component" value="Unassembled WGS sequence"/>
</dbReference>
<accession>A0ABT9HV14</accession>
<keyword evidence="1" id="KW-0175">Coiled coil</keyword>
<evidence type="ECO:0000313" key="2">
    <source>
        <dbReference type="EMBL" id="MDP5134962.1"/>
    </source>
</evidence>
<comment type="caution">
    <text evidence="2">The sequence shown here is derived from an EMBL/GenBank/DDBJ whole genome shotgun (WGS) entry which is preliminary data.</text>
</comment>
<gene>
    <name evidence="2" type="ORF">ORJ04_03250</name>
</gene>
<name>A0ABT9HV14_9GAMM</name>
<feature type="coiled-coil region" evidence="1">
    <location>
        <begin position="53"/>
        <end position="241"/>
    </location>
</feature>
<reference evidence="2 3" key="1">
    <citation type="submission" date="2022-11" db="EMBL/GenBank/DDBJ databases">
        <title>Viruses from the air-sea interface of a natural surface slick.</title>
        <authorList>
            <person name="Rahlff J."/>
            <person name="Holmfeldt K."/>
        </authorList>
    </citation>
    <scope>NUCLEOTIDE SEQUENCE [LARGE SCALE GENOMIC DNA]</scope>
    <source>
        <strain evidence="2 3">SMS4</strain>
    </source>
</reference>